<dbReference type="SUPFAM" id="SSF53300">
    <property type="entry name" value="vWA-like"/>
    <property type="match status" value="1"/>
</dbReference>
<evidence type="ECO:0000313" key="3">
    <source>
        <dbReference type="Proteomes" id="UP000230208"/>
    </source>
</evidence>
<gene>
    <name evidence="2" type="ORF">COV30_02230</name>
</gene>
<accession>A0A2H0R5C3</accession>
<keyword evidence="1" id="KW-1133">Transmembrane helix</keyword>
<evidence type="ECO:0008006" key="4">
    <source>
        <dbReference type="Google" id="ProtNLM"/>
    </source>
</evidence>
<feature type="transmembrane region" description="Helical" evidence="1">
    <location>
        <begin position="367"/>
        <end position="389"/>
    </location>
</feature>
<dbReference type="EMBL" id="PCXP01000024">
    <property type="protein sequence ID" value="PIR41722.1"/>
    <property type="molecule type" value="Genomic_DNA"/>
</dbReference>
<protein>
    <recommendedName>
        <fullName evidence="4">VWFA domain-containing protein</fullName>
    </recommendedName>
</protein>
<evidence type="ECO:0000256" key="1">
    <source>
        <dbReference type="SAM" id="Phobius"/>
    </source>
</evidence>
<dbReference type="InterPro" id="IPR036465">
    <property type="entry name" value="vWFA_dom_sf"/>
</dbReference>
<keyword evidence="1" id="KW-0812">Transmembrane</keyword>
<organism evidence="2 3">
    <name type="scientific">Candidatus Yanofskybacteria bacterium CG10_big_fil_rev_8_21_14_0_10_37_15</name>
    <dbReference type="NCBI Taxonomy" id="1975097"/>
    <lineage>
        <taxon>Bacteria</taxon>
        <taxon>Candidatus Yanofskyibacteriota</taxon>
    </lineage>
</organism>
<feature type="transmembrane region" description="Helical" evidence="1">
    <location>
        <begin position="42"/>
        <end position="63"/>
    </location>
</feature>
<proteinExistence type="predicted"/>
<reference evidence="2 3" key="1">
    <citation type="submission" date="2017-09" db="EMBL/GenBank/DDBJ databases">
        <title>Depth-based differentiation of microbial function through sediment-hosted aquifers and enrichment of novel symbionts in the deep terrestrial subsurface.</title>
        <authorList>
            <person name="Probst A.J."/>
            <person name="Ladd B."/>
            <person name="Jarett J.K."/>
            <person name="Geller-Mcgrath D.E."/>
            <person name="Sieber C.M."/>
            <person name="Emerson J.B."/>
            <person name="Anantharaman K."/>
            <person name="Thomas B.C."/>
            <person name="Malmstrom R."/>
            <person name="Stieglmeier M."/>
            <person name="Klingl A."/>
            <person name="Woyke T."/>
            <person name="Ryan C.M."/>
            <person name="Banfield J.F."/>
        </authorList>
    </citation>
    <scope>NUCLEOTIDE SEQUENCE [LARGE SCALE GENOMIC DNA]</scope>
    <source>
        <strain evidence="2">CG10_big_fil_rev_8_21_14_0_10_37_15</strain>
    </source>
</reference>
<dbReference type="Proteomes" id="UP000230208">
    <property type="component" value="Unassembled WGS sequence"/>
</dbReference>
<evidence type="ECO:0000313" key="2">
    <source>
        <dbReference type="EMBL" id="PIR41722.1"/>
    </source>
</evidence>
<name>A0A2H0R5C3_9BACT</name>
<dbReference type="AlphaFoldDB" id="A0A2H0R5C3"/>
<dbReference type="Gene3D" id="3.40.50.410">
    <property type="entry name" value="von Willebrand factor, type A domain"/>
    <property type="match status" value="1"/>
</dbReference>
<comment type="caution">
    <text evidence="2">The sequence shown here is derived from an EMBL/GenBank/DDBJ whole genome shotgun (WGS) entry which is preliminary data.</text>
</comment>
<feature type="transmembrane region" description="Helical" evidence="1">
    <location>
        <begin position="83"/>
        <end position="107"/>
    </location>
</feature>
<sequence>MNFLNIPSFSNILFLFRSGWRDLINTDFYQLKFSEIEFATKVGLVLFLFVLLKIVWILIGRWFGRDNYSRKDSGHLISDKRYLSARFLLALPTLALFVPLSAIIFAIGNPYFATSKTEIKHIESRTRIDLRDVSGSMSFIFNSINKVKGEIAMRSHLKFLDMRRGKNDRVAFWLFSSDLFPIQEDFVIDDDLLYLQVYDAPWELGGAEYFYRPDDGRARVPQNRYLKVDGQGGTKLSETLRAAIQTFDIDATRQKLPFTKSNGRSVLIITDAAISDFSETKFEFQELGKRGIKPYVIFIDDANGETNSNSLANRHELLEEVGRLGGKFFPVSDERAIEKAYQEIDKLEKIKVEVTKKTLKIPTFQKFIFLAILALTVIIPIGLIFKLFYYP</sequence>
<keyword evidence="1" id="KW-0472">Membrane</keyword>